<reference evidence="4" key="1">
    <citation type="submission" date="2019-10" db="EMBL/GenBank/DDBJ databases">
        <title>Complete genome sequence of Corynebacterium urogenitalis DSM 108747, isolated from the genital tract of a cow.</title>
        <authorList>
            <person name="Ruckert C."/>
            <person name="Ballas P."/>
            <person name="Wagener K."/>
            <person name="Drillich M."/>
            <person name="Kaempfer P."/>
            <person name="Busse H.-J."/>
            <person name="Ehling-Schulz M."/>
        </authorList>
    </citation>
    <scope>NUCLEOTIDE SEQUENCE [LARGE SCALE GENOMIC DNA]</scope>
    <source>
        <strain evidence="4">LMM 1652</strain>
    </source>
</reference>
<keyword evidence="4" id="KW-1185">Reference proteome</keyword>
<dbReference type="GO" id="GO:0008658">
    <property type="term" value="F:penicillin binding"/>
    <property type="evidence" value="ECO:0007669"/>
    <property type="project" value="InterPro"/>
</dbReference>
<evidence type="ECO:0000313" key="3">
    <source>
        <dbReference type="EMBL" id="QFQ01444.1"/>
    </source>
</evidence>
<evidence type="ECO:0000259" key="1">
    <source>
        <dbReference type="Pfam" id="PF00905"/>
    </source>
</evidence>
<feature type="domain" description="Penicillin binding protein A dimerisation" evidence="2">
    <location>
        <begin position="52"/>
        <end position="134"/>
    </location>
</feature>
<dbReference type="InterPro" id="IPR054120">
    <property type="entry name" value="PBPA_dimer"/>
</dbReference>
<proteinExistence type="predicted"/>
<dbReference type="Gene3D" id="3.40.710.10">
    <property type="entry name" value="DD-peptidase/beta-lactamase superfamily"/>
    <property type="match status" value="1"/>
</dbReference>
<dbReference type="InterPro" id="IPR001460">
    <property type="entry name" value="PCN-bd_Tpept"/>
</dbReference>
<dbReference type="Pfam" id="PF00905">
    <property type="entry name" value="Transpeptidase"/>
    <property type="match status" value="1"/>
</dbReference>
<dbReference type="RefSeq" id="WP_151901958.1">
    <property type="nucleotide sequence ID" value="NZ_CP045032.1"/>
</dbReference>
<dbReference type="EMBL" id="CP045032">
    <property type="protein sequence ID" value="QFQ01444.1"/>
    <property type="molecule type" value="Genomic_DNA"/>
</dbReference>
<organism evidence="3 4">
    <name type="scientific">Corynebacterium urogenitale</name>
    <dbReference type="NCBI Taxonomy" id="2487892"/>
    <lineage>
        <taxon>Bacteria</taxon>
        <taxon>Bacillati</taxon>
        <taxon>Actinomycetota</taxon>
        <taxon>Actinomycetes</taxon>
        <taxon>Mycobacteriales</taxon>
        <taxon>Corynebacteriaceae</taxon>
        <taxon>Corynebacterium</taxon>
    </lineage>
</organism>
<accession>A0A5J6Z390</accession>
<dbReference type="KEGG" id="cuo:CUROG_00185"/>
<dbReference type="GO" id="GO:0005886">
    <property type="term" value="C:plasma membrane"/>
    <property type="evidence" value="ECO:0007669"/>
    <property type="project" value="TreeGrafter"/>
</dbReference>
<evidence type="ECO:0000259" key="2">
    <source>
        <dbReference type="Pfam" id="PF21922"/>
    </source>
</evidence>
<dbReference type="Pfam" id="PF21922">
    <property type="entry name" value="PBP_dimer_2"/>
    <property type="match status" value="1"/>
</dbReference>
<dbReference type="OrthoDB" id="9766847at2"/>
<evidence type="ECO:0000313" key="4">
    <source>
        <dbReference type="Proteomes" id="UP000326711"/>
    </source>
</evidence>
<name>A0A5J6Z390_9CORY</name>
<dbReference type="AlphaFoldDB" id="A0A5J6Z390"/>
<dbReference type="InterPro" id="IPR050515">
    <property type="entry name" value="Beta-lactam/transpept"/>
</dbReference>
<dbReference type="GO" id="GO:0071972">
    <property type="term" value="F:peptidoglycan L,D-transpeptidase activity"/>
    <property type="evidence" value="ECO:0007669"/>
    <property type="project" value="TreeGrafter"/>
</dbReference>
<protein>
    <submittedName>
        <fullName evidence="3">Penicillin-binding protein A</fullName>
    </submittedName>
</protein>
<dbReference type="PANTHER" id="PTHR30627:SF24">
    <property type="entry name" value="PENICILLIN-BINDING PROTEIN 4B"/>
    <property type="match status" value="1"/>
</dbReference>
<dbReference type="Gene3D" id="3.90.1310.10">
    <property type="entry name" value="Penicillin-binding protein 2a (Domain 2)"/>
    <property type="match status" value="1"/>
</dbReference>
<dbReference type="GO" id="GO:0071555">
    <property type="term" value="P:cell wall organization"/>
    <property type="evidence" value="ECO:0007669"/>
    <property type="project" value="TreeGrafter"/>
</dbReference>
<gene>
    <name evidence="3" type="primary">pbpA</name>
    <name evidence="3" type="ORF">CUROG_00185</name>
</gene>
<dbReference type="SUPFAM" id="SSF56601">
    <property type="entry name" value="beta-lactamase/transpeptidase-like"/>
    <property type="match status" value="1"/>
</dbReference>
<dbReference type="PANTHER" id="PTHR30627">
    <property type="entry name" value="PEPTIDOGLYCAN D,D-TRANSPEPTIDASE"/>
    <property type="match status" value="1"/>
</dbReference>
<feature type="domain" description="Penicillin-binding protein transpeptidase" evidence="1">
    <location>
        <begin position="157"/>
        <end position="474"/>
    </location>
</feature>
<dbReference type="Proteomes" id="UP000326711">
    <property type="component" value="Chromosome"/>
</dbReference>
<dbReference type="InterPro" id="IPR012338">
    <property type="entry name" value="Beta-lactam/transpept-like"/>
</dbReference>
<sequence length="482" mass="50360">MNKSIRAVTIFSFILVLVLIANLTFIQAFQTNSLAYNPLNSRQFLAAKSVERGKIIAGGQILAESSADDNGLFDRSYPTNSAAYGSVIGYLSDRYGASGIESSQNSILTGEDDSLFARQIWDQLTGKVKRGANVELTLKPNVQQVAYEQLSSQGYSGSVVAIKPSTGEVLAMASTPSFDPAQIVQPDADASAKAFEAYSQDADAPLLNRSTQQTQPPGSTFKVITTAAALAEGESPDSMVTGANQITLPDTVTTLENYGGATCGGGGQVTLREAFRRSCNTAFVDLSTRHDTESFRKTAEGFGVGESIDDLGLPVTPSRLGDIPDQAALAQSSIGQRDVALTPLQNAVIAATIANGGTRMEPHLVSKVTGADLKTLKTTRPKKAGQAIDRGVADQLTDLMKDAELYAGGDSTIASKTGTAEHGEDSRNSNPHAWYIAFSTTGDVAVAVLVENGGNAGQAATGGSLAAPIGRAVINAAVQEEQ</sequence>